<reference evidence="3 4" key="1">
    <citation type="submission" date="2019-10" db="EMBL/GenBank/DDBJ databases">
        <title>Alkalibaculum tamaniensis sp.nov., a new alkaliphilic acetogen, isolated on methoxylated aromatics from a mud volcano.</title>
        <authorList>
            <person name="Khomyakova M.A."/>
            <person name="Merkel A.Y."/>
            <person name="Bonch-Osmolovskaya E.A."/>
            <person name="Slobodkin A.I."/>
        </authorList>
    </citation>
    <scope>NUCLEOTIDE SEQUENCE [LARGE SCALE GENOMIC DNA]</scope>
    <source>
        <strain evidence="3 4">M08DMB</strain>
    </source>
</reference>
<dbReference type="SUPFAM" id="SSF54106">
    <property type="entry name" value="LysM domain"/>
    <property type="match status" value="1"/>
</dbReference>
<feature type="transmembrane region" description="Helical" evidence="1">
    <location>
        <begin position="12"/>
        <end position="32"/>
    </location>
</feature>
<dbReference type="Gene3D" id="3.10.350.10">
    <property type="entry name" value="LysM domain"/>
    <property type="match status" value="1"/>
</dbReference>
<keyword evidence="1" id="KW-0812">Transmembrane</keyword>
<gene>
    <name evidence="3" type="ORF">GC105_05385</name>
</gene>
<accession>A0A6A7K6T9</accession>
<organism evidence="3 4">
    <name type="scientific">Alkalibaculum sporogenes</name>
    <dbReference type="NCBI Taxonomy" id="2655001"/>
    <lineage>
        <taxon>Bacteria</taxon>
        <taxon>Bacillati</taxon>
        <taxon>Bacillota</taxon>
        <taxon>Clostridia</taxon>
        <taxon>Eubacteriales</taxon>
        <taxon>Eubacteriaceae</taxon>
        <taxon>Alkalibaculum</taxon>
    </lineage>
</organism>
<dbReference type="AlphaFoldDB" id="A0A6A7K6T9"/>
<dbReference type="Pfam" id="PF01476">
    <property type="entry name" value="LysM"/>
    <property type="match status" value="1"/>
</dbReference>
<dbReference type="RefSeq" id="WP_152802496.1">
    <property type="nucleotide sequence ID" value="NZ_WHNX01000006.1"/>
</dbReference>
<evidence type="ECO:0000256" key="1">
    <source>
        <dbReference type="SAM" id="Phobius"/>
    </source>
</evidence>
<feature type="domain" description="LysM" evidence="2">
    <location>
        <begin position="44"/>
        <end position="95"/>
    </location>
</feature>
<dbReference type="Proteomes" id="UP000440004">
    <property type="component" value="Unassembled WGS sequence"/>
</dbReference>
<dbReference type="PROSITE" id="PS51782">
    <property type="entry name" value="LYSM"/>
    <property type="match status" value="1"/>
</dbReference>
<evidence type="ECO:0000313" key="3">
    <source>
        <dbReference type="EMBL" id="MPW25219.1"/>
    </source>
</evidence>
<evidence type="ECO:0000313" key="4">
    <source>
        <dbReference type="Proteomes" id="UP000440004"/>
    </source>
</evidence>
<dbReference type="EMBL" id="WHNX01000006">
    <property type="protein sequence ID" value="MPW25219.1"/>
    <property type="molecule type" value="Genomic_DNA"/>
</dbReference>
<dbReference type="InterPro" id="IPR018392">
    <property type="entry name" value="LysM"/>
</dbReference>
<dbReference type="CDD" id="cd00118">
    <property type="entry name" value="LysM"/>
    <property type="match status" value="1"/>
</dbReference>
<dbReference type="PROSITE" id="PS51257">
    <property type="entry name" value="PROKAR_LIPOPROTEIN"/>
    <property type="match status" value="1"/>
</dbReference>
<sequence>MRKRIVIVDKTRFTIALCILIVSISCVLMLTFNTVSGSENLEYKDYIVEKGDTIWKIADLVSNESIDIREVVYRISEANNIGGSDHIYPGQTIKIPTLQNN</sequence>
<proteinExistence type="predicted"/>
<protein>
    <submittedName>
        <fullName evidence="3">LysM peptidoglycan-binding domain-containing protein</fullName>
    </submittedName>
</protein>
<name>A0A6A7K6T9_9FIRM</name>
<keyword evidence="1" id="KW-1133">Transmembrane helix</keyword>
<keyword evidence="4" id="KW-1185">Reference proteome</keyword>
<comment type="caution">
    <text evidence="3">The sequence shown here is derived from an EMBL/GenBank/DDBJ whole genome shotgun (WGS) entry which is preliminary data.</text>
</comment>
<evidence type="ECO:0000259" key="2">
    <source>
        <dbReference type="PROSITE" id="PS51782"/>
    </source>
</evidence>
<dbReference type="InterPro" id="IPR036779">
    <property type="entry name" value="LysM_dom_sf"/>
</dbReference>
<keyword evidence="1" id="KW-0472">Membrane</keyword>
<dbReference type="SMART" id="SM00257">
    <property type="entry name" value="LysM"/>
    <property type="match status" value="1"/>
</dbReference>